<protein>
    <submittedName>
        <fullName evidence="1">Uncharacterized protein Z073R</fullName>
    </submittedName>
</protein>
<dbReference type="Proteomes" id="UP000202420">
    <property type="component" value="Segment"/>
</dbReference>
<dbReference type="KEGG" id="vg:5470825"/>
<reference evidence="1 2" key="1">
    <citation type="submission" date="2006-09" db="EMBL/GenBank/DDBJ databases">
        <title>Sequence and annotation of the 288-kb ATCV-1 virus that infects an endosymbiotic Chlorella strain of the heliozoon Acanthocystis turfacea.</title>
        <authorList>
            <person name="Fitzgerald L.A."/>
            <person name="Graves M.V."/>
            <person name="Li X."/>
            <person name="Pfitzner A.J.P."/>
            <person name="Hartigan J."/>
            <person name="Van Etten J.L."/>
        </authorList>
    </citation>
    <scope>NUCLEOTIDE SEQUENCE [LARGE SCALE GENOMIC DNA]</scope>
    <source>
        <strain evidence="1 2">ATCV-1</strain>
    </source>
</reference>
<keyword evidence="2" id="KW-1185">Reference proteome</keyword>
<proteinExistence type="predicted"/>
<organism evidence="1 2">
    <name type="scientific">Chlorovirus heliozoae</name>
    <dbReference type="NCBI Taxonomy" id="322019"/>
    <lineage>
        <taxon>Viruses</taxon>
        <taxon>Varidnaviria</taxon>
        <taxon>Bamfordvirae</taxon>
        <taxon>Nucleocytoviricota</taxon>
        <taxon>Megaviricetes</taxon>
        <taxon>Algavirales</taxon>
        <taxon>Phycodnaviridae</taxon>
        <taxon>Chlorovirus</taxon>
    </lineage>
</organism>
<evidence type="ECO:0000313" key="2">
    <source>
        <dbReference type="Proteomes" id="UP000202420"/>
    </source>
</evidence>
<gene>
    <name evidence="1" type="primary">Z073R</name>
    <name evidence="1" type="ORF">ATCV1_Z073R</name>
</gene>
<accession>A7K833</accession>
<dbReference type="EMBL" id="EF101928">
    <property type="protein sequence ID" value="ABT16207.1"/>
    <property type="molecule type" value="Genomic_DNA"/>
</dbReference>
<sequence>MLDFVIVLLIVLMVTIVGYSESKYLFAKPSCTTCGTGTIGTVPEIKKEFSKALQAVKQQTNEIKTMLTKSAQSTKAAAPLPVDIIAPVEHLPASGSIVLGANAVANTIDEDLPFSDYHNMPVRTVPLDGTIQGVRPPTYADPRVMNPSLAAAPVQFPDPAQFGTFGVTDDTSPAFSTPSQIPKTNAKIASDVSLEGFENALDANGARLVMDGKVVKSECQLPSYQLKGVAPHTSLPERSLFEPPATVSDFVDGEMFSGLQGFPIDEKLDPLVAPGIALPPSEWAAINYGTIN</sequence>
<dbReference type="RefSeq" id="YP_001426554.1">
    <property type="nucleotide sequence ID" value="NC_008724.1"/>
</dbReference>
<dbReference type="OrthoDB" id="7113at10239"/>
<name>A7K833_9PHYC</name>
<dbReference type="GeneID" id="5470825"/>
<evidence type="ECO:0000313" key="1">
    <source>
        <dbReference type="EMBL" id="ABT16207.1"/>
    </source>
</evidence>